<dbReference type="Pfam" id="PF13478">
    <property type="entry name" value="XdhC_C"/>
    <property type="match status" value="1"/>
</dbReference>
<dbReference type="OrthoDB" id="9773039at2"/>
<dbReference type="Proteomes" id="UP000318741">
    <property type="component" value="Chromosome"/>
</dbReference>
<dbReference type="PANTHER" id="PTHR30388">
    <property type="entry name" value="ALDEHYDE OXIDOREDUCTASE MOLYBDENUM COFACTOR ASSEMBLY PROTEIN"/>
    <property type="match status" value="1"/>
</dbReference>
<keyword evidence="3" id="KW-0560">Oxidoreductase</keyword>
<evidence type="ECO:0000313" key="4">
    <source>
        <dbReference type="Proteomes" id="UP000318741"/>
    </source>
</evidence>
<evidence type="ECO:0000259" key="2">
    <source>
        <dbReference type="Pfam" id="PF13478"/>
    </source>
</evidence>
<dbReference type="EC" id="1.17.1.4" evidence="3"/>
<keyword evidence="4" id="KW-1185">Reference proteome</keyword>
<organism evidence="3 4">
    <name type="scientific">Alienimonas californiensis</name>
    <dbReference type="NCBI Taxonomy" id="2527989"/>
    <lineage>
        <taxon>Bacteria</taxon>
        <taxon>Pseudomonadati</taxon>
        <taxon>Planctomycetota</taxon>
        <taxon>Planctomycetia</taxon>
        <taxon>Planctomycetales</taxon>
        <taxon>Planctomycetaceae</taxon>
        <taxon>Alienimonas</taxon>
    </lineage>
</organism>
<evidence type="ECO:0000259" key="1">
    <source>
        <dbReference type="Pfam" id="PF02625"/>
    </source>
</evidence>
<dbReference type="Pfam" id="PF02625">
    <property type="entry name" value="XdhC_CoxI"/>
    <property type="match status" value="1"/>
</dbReference>
<dbReference type="InterPro" id="IPR027051">
    <property type="entry name" value="XdhC_Rossmann_dom"/>
</dbReference>
<evidence type="ECO:0000313" key="3">
    <source>
        <dbReference type="EMBL" id="QDT17436.1"/>
    </source>
</evidence>
<sequence>MRSLREVLAFADQLEPGEAAAVCTVVRVTGSAYGRPGARLILTPDGRRAGYVSGGCLEKELARRVWDATAEGPRTLAFDTRGNPRDPGGAYNAGCDGVIEVLCERLDGQGADADPGGLRAVRRAVETGEPVQRTAGGFDETIEPPRPLTIFGAGDDARPLCELAGVMGWAVTVVAKQPDLALPARFPDAVRVQCADPASVLDSLPLRPHAAAVGLTHDYEGDVRLLPGLLNSEIGYVGLLGPKRRAGRLMTDLHALGRLPAPDRLAKLRTPVGLDLGARTPEEIAAAVVAEIVAHFRGRDGGFLSNRDAPIHDPAGP</sequence>
<name>A0A517PDJ7_9PLAN</name>
<gene>
    <name evidence="3" type="primary">pucA</name>
    <name evidence="3" type="ORF">CA12_35600</name>
</gene>
<accession>A0A517PDJ7</accession>
<dbReference type="GO" id="GO:0004854">
    <property type="term" value="F:xanthine dehydrogenase activity"/>
    <property type="evidence" value="ECO:0007669"/>
    <property type="project" value="UniProtKB-EC"/>
</dbReference>
<dbReference type="KEGG" id="acaf:CA12_35600"/>
<dbReference type="InterPro" id="IPR003777">
    <property type="entry name" value="XdhC_CoxI"/>
</dbReference>
<dbReference type="EMBL" id="CP036265">
    <property type="protein sequence ID" value="QDT17436.1"/>
    <property type="molecule type" value="Genomic_DNA"/>
</dbReference>
<dbReference type="PANTHER" id="PTHR30388:SF6">
    <property type="entry name" value="XANTHINE DEHYDROGENASE SUBUNIT A-RELATED"/>
    <property type="match status" value="1"/>
</dbReference>
<feature type="domain" description="XdhC- CoxI" evidence="1">
    <location>
        <begin position="14"/>
        <end position="78"/>
    </location>
</feature>
<dbReference type="InterPro" id="IPR052698">
    <property type="entry name" value="MoCofactor_Util/Proc"/>
</dbReference>
<dbReference type="RefSeq" id="WP_145360307.1">
    <property type="nucleotide sequence ID" value="NZ_CP036265.1"/>
</dbReference>
<proteinExistence type="predicted"/>
<protein>
    <submittedName>
        <fullName evidence="3">Putative xanthine dehydrogenase subunit A</fullName>
        <ecNumber evidence="3">1.17.1.4</ecNumber>
    </submittedName>
</protein>
<dbReference type="AlphaFoldDB" id="A0A517PDJ7"/>
<reference evidence="3 4" key="1">
    <citation type="submission" date="2019-02" db="EMBL/GenBank/DDBJ databases">
        <title>Deep-cultivation of Planctomycetes and their phenomic and genomic characterization uncovers novel biology.</title>
        <authorList>
            <person name="Wiegand S."/>
            <person name="Jogler M."/>
            <person name="Boedeker C."/>
            <person name="Pinto D."/>
            <person name="Vollmers J."/>
            <person name="Rivas-Marin E."/>
            <person name="Kohn T."/>
            <person name="Peeters S.H."/>
            <person name="Heuer A."/>
            <person name="Rast P."/>
            <person name="Oberbeckmann S."/>
            <person name="Bunk B."/>
            <person name="Jeske O."/>
            <person name="Meyerdierks A."/>
            <person name="Storesund J.E."/>
            <person name="Kallscheuer N."/>
            <person name="Luecker S."/>
            <person name="Lage O.M."/>
            <person name="Pohl T."/>
            <person name="Merkel B.J."/>
            <person name="Hornburger P."/>
            <person name="Mueller R.-W."/>
            <person name="Bruemmer F."/>
            <person name="Labrenz M."/>
            <person name="Spormann A.M."/>
            <person name="Op den Camp H."/>
            <person name="Overmann J."/>
            <person name="Amann R."/>
            <person name="Jetten M.S.M."/>
            <person name="Mascher T."/>
            <person name="Medema M.H."/>
            <person name="Devos D.P."/>
            <person name="Kaster A.-K."/>
            <person name="Ovreas L."/>
            <person name="Rohde M."/>
            <person name="Galperin M.Y."/>
            <person name="Jogler C."/>
        </authorList>
    </citation>
    <scope>NUCLEOTIDE SEQUENCE [LARGE SCALE GENOMIC DNA]</scope>
    <source>
        <strain evidence="3 4">CA12</strain>
    </source>
</reference>
<dbReference type="Gene3D" id="3.40.50.720">
    <property type="entry name" value="NAD(P)-binding Rossmann-like Domain"/>
    <property type="match status" value="1"/>
</dbReference>
<feature type="domain" description="XdhC Rossmann" evidence="2">
    <location>
        <begin position="148"/>
        <end position="292"/>
    </location>
</feature>